<feature type="domain" description="GPR180-like N-terminal" evidence="9">
    <location>
        <begin position="92"/>
        <end position="222"/>
    </location>
</feature>
<evidence type="ECO:0000313" key="10">
    <source>
        <dbReference type="EMBL" id="KAK8719339.1"/>
    </source>
</evidence>
<reference evidence="10 11" key="1">
    <citation type="journal article" date="2024" name="BMC Genomics">
        <title>Genome assembly of redclaw crayfish (Cherax quadricarinatus) provides insights into its immune adaptation and hypoxia tolerance.</title>
        <authorList>
            <person name="Liu Z."/>
            <person name="Zheng J."/>
            <person name="Li H."/>
            <person name="Fang K."/>
            <person name="Wang S."/>
            <person name="He J."/>
            <person name="Zhou D."/>
            <person name="Weng S."/>
            <person name="Chi M."/>
            <person name="Gu Z."/>
            <person name="He J."/>
            <person name="Li F."/>
            <person name="Wang M."/>
        </authorList>
    </citation>
    <scope>NUCLEOTIDE SEQUENCE [LARGE SCALE GENOMIC DNA]</scope>
    <source>
        <strain evidence="10">ZL_2023a</strain>
    </source>
</reference>
<dbReference type="PANTHER" id="PTHR23252:SF24">
    <property type="entry name" value="TRANSMEMBRANE PROTEIN 145"/>
    <property type="match status" value="1"/>
</dbReference>
<keyword evidence="2 7" id="KW-0812">Transmembrane</keyword>
<organism evidence="10 11">
    <name type="scientific">Cherax quadricarinatus</name>
    <name type="common">Australian red claw crayfish</name>
    <dbReference type="NCBI Taxonomy" id="27406"/>
    <lineage>
        <taxon>Eukaryota</taxon>
        <taxon>Metazoa</taxon>
        <taxon>Ecdysozoa</taxon>
        <taxon>Arthropoda</taxon>
        <taxon>Crustacea</taxon>
        <taxon>Multicrustacea</taxon>
        <taxon>Malacostraca</taxon>
        <taxon>Eumalacostraca</taxon>
        <taxon>Eucarida</taxon>
        <taxon>Decapoda</taxon>
        <taxon>Pleocyemata</taxon>
        <taxon>Astacidea</taxon>
        <taxon>Parastacoidea</taxon>
        <taxon>Parastacidae</taxon>
        <taxon>Cherax</taxon>
    </lineage>
</organism>
<evidence type="ECO:0000256" key="4">
    <source>
        <dbReference type="ARBA" id="ARBA00023136"/>
    </source>
</evidence>
<evidence type="ECO:0000256" key="2">
    <source>
        <dbReference type="ARBA" id="ARBA00022692"/>
    </source>
</evidence>
<comment type="subcellular location">
    <subcellularLocation>
        <location evidence="1">Membrane</location>
        <topology evidence="1">Multi-pass membrane protein</topology>
    </subcellularLocation>
</comment>
<feature type="transmembrane region" description="Helical" evidence="7">
    <location>
        <begin position="249"/>
        <end position="269"/>
    </location>
</feature>
<dbReference type="EMBL" id="JARKIK010002428">
    <property type="protein sequence ID" value="KAK8719339.1"/>
    <property type="molecule type" value="Genomic_DNA"/>
</dbReference>
<evidence type="ECO:0000256" key="1">
    <source>
        <dbReference type="ARBA" id="ARBA00004141"/>
    </source>
</evidence>
<dbReference type="Pfam" id="PF21892">
    <property type="entry name" value="TMEM145_N"/>
    <property type="match status" value="1"/>
</dbReference>
<feature type="transmembrane region" description="Helical" evidence="7">
    <location>
        <begin position="421"/>
        <end position="443"/>
    </location>
</feature>
<dbReference type="InterPro" id="IPR053880">
    <property type="entry name" value="GPR180-like_N"/>
</dbReference>
<dbReference type="Proteomes" id="UP001445076">
    <property type="component" value="Unassembled WGS sequence"/>
</dbReference>
<evidence type="ECO:0000256" key="6">
    <source>
        <dbReference type="SAM" id="MobiDB-lite"/>
    </source>
</evidence>
<evidence type="ECO:0000313" key="11">
    <source>
        <dbReference type="Proteomes" id="UP001445076"/>
    </source>
</evidence>
<sequence length="585" mass="66687">MTCIAHYSDLMNESSKRPCRVSNRYKDSISTYQPDEGSRCNVDQVLRSQRVGGSDLSSPARSPTAVLVRWVWVCAYVCATFLVTTAEAKYIAGFLKTSEKWAFLTRFCFLSNDGVFTFEVEYNIEYAMEKLLLYYDSSHQWPAVYKSDKRCEEKEAVMKKENNQFINLTLMSISSECEVVRLPGDKAFYHCKGTRSFRSVRERWWFIAVSNCDSDKGLELAYRITMTNGYSYWFKHFSADEFYILRTDITALALQLGVLFLSLLASAELKSRQLFHTTYRLYLVSLMSQIIGLGFLILHYARYGFDGMGLPGSKLLGRLLHTLSTVIMVLMLLLMGKGFNITRGRLRQASAVRLTIFMCLYCSTYVTLFTYEHQVFDPGEVLYQYESPAGYGLLVLRSVAWCMFLYACFFTLKHYPEKSGFYCPFFTFYTLWFLSGPIVIIISNHVIDKWVREKVVNGVELSITLLGHIFFLFLTRPSAANRNFPYHVRTTQISALELSGTGVVGNNTLDAFSTHRYAPDLPQPKTHTAPDLFLVSGAVEMIPLPGPRSILKDDRSFPHYTPGASSVVLQEDSKTVDPPPPQLLN</sequence>
<dbReference type="Pfam" id="PF10192">
    <property type="entry name" value="GPR180-TMEM145_TM"/>
    <property type="match status" value="1"/>
</dbReference>
<keyword evidence="11" id="KW-1185">Reference proteome</keyword>
<feature type="transmembrane region" description="Helical" evidence="7">
    <location>
        <begin position="351"/>
        <end position="371"/>
    </location>
</feature>
<evidence type="ECO:0000259" key="8">
    <source>
        <dbReference type="Pfam" id="PF10192"/>
    </source>
</evidence>
<evidence type="ECO:0008006" key="12">
    <source>
        <dbReference type="Google" id="ProtNLM"/>
    </source>
</evidence>
<dbReference type="InterPro" id="IPR047831">
    <property type="entry name" value="GPR180/TMEM145"/>
</dbReference>
<name>A0AAW0VSR3_CHEQU</name>
<evidence type="ECO:0000259" key="9">
    <source>
        <dbReference type="Pfam" id="PF21892"/>
    </source>
</evidence>
<dbReference type="GO" id="GO:0007186">
    <property type="term" value="P:G protein-coupled receptor signaling pathway"/>
    <property type="evidence" value="ECO:0007669"/>
    <property type="project" value="InterPro"/>
</dbReference>
<dbReference type="PANTHER" id="PTHR23252">
    <property type="entry name" value="INTIMAL THICKNESS RECEPTOR-RELATED"/>
    <property type="match status" value="1"/>
</dbReference>
<keyword evidence="4 7" id="KW-0472">Membrane</keyword>
<dbReference type="GO" id="GO:0016020">
    <property type="term" value="C:membrane"/>
    <property type="evidence" value="ECO:0007669"/>
    <property type="project" value="UniProtKB-SubCell"/>
</dbReference>
<feature type="transmembrane region" description="Helical" evidence="7">
    <location>
        <begin position="320"/>
        <end position="339"/>
    </location>
</feature>
<proteinExistence type="predicted"/>
<keyword evidence="5" id="KW-0325">Glycoprotein</keyword>
<evidence type="ECO:0000256" key="3">
    <source>
        <dbReference type="ARBA" id="ARBA00022989"/>
    </source>
</evidence>
<keyword evidence="3 7" id="KW-1133">Transmembrane helix</keyword>
<accession>A0AAW0VSR3</accession>
<feature type="transmembrane region" description="Helical" evidence="7">
    <location>
        <begin position="281"/>
        <end position="300"/>
    </location>
</feature>
<feature type="region of interest" description="Disordered" evidence="6">
    <location>
        <begin position="562"/>
        <end position="585"/>
    </location>
</feature>
<feature type="domain" description="GPR180/TMEM145 transmembrane" evidence="8">
    <location>
        <begin position="260"/>
        <end position="471"/>
    </location>
</feature>
<protein>
    <recommendedName>
        <fullName evidence="12">Intimal thickness related receptor IRP domain-containing protein</fullName>
    </recommendedName>
</protein>
<feature type="transmembrane region" description="Helical" evidence="7">
    <location>
        <begin position="455"/>
        <end position="474"/>
    </location>
</feature>
<comment type="caution">
    <text evidence="10">The sequence shown here is derived from an EMBL/GenBank/DDBJ whole genome shotgun (WGS) entry which is preliminary data.</text>
</comment>
<evidence type="ECO:0000256" key="5">
    <source>
        <dbReference type="ARBA" id="ARBA00023180"/>
    </source>
</evidence>
<dbReference type="GO" id="GO:0019236">
    <property type="term" value="P:response to pheromone"/>
    <property type="evidence" value="ECO:0007669"/>
    <property type="project" value="InterPro"/>
</dbReference>
<feature type="transmembrane region" description="Helical" evidence="7">
    <location>
        <begin position="391"/>
        <end position="409"/>
    </location>
</feature>
<dbReference type="InterPro" id="IPR019336">
    <property type="entry name" value="GPR180/TMEM145_TM"/>
</dbReference>
<dbReference type="AlphaFoldDB" id="A0AAW0VSR3"/>
<gene>
    <name evidence="10" type="ORF">OTU49_014100</name>
</gene>
<evidence type="ECO:0000256" key="7">
    <source>
        <dbReference type="SAM" id="Phobius"/>
    </source>
</evidence>